<accession>G2WWA5</accession>
<reference evidence="2 3" key="1">
    <citation type="submission" date="2008-03" db="EMBL/GenBank/DDBJ databases">
        <title>The Genome Sequence of Verticillium dahliae VdLs.17.</title>
        <authorList>
            <consortium name="The Broad Institute Genome Sequencing Platform"/>
            <person name="Ma L.-J.J."/>
            <person name="Klosterman S.J."/>
            <person name="Subbarao K."/>
            <person name="Dobinson K."/>
            <person name="Veronese P."/>
            <person name="Kang S."/>
            <person name="Gold S.E."/>
            <person name="Young S."/>
            <person name="Jaffe D."/>
            <person name="Gnerre S."/>
            <person name="Berlin A."/>
            <person name="Heiman D."/>
            <person name="Hepburn T."/>
            <person name="Sykes S."/>
            <person name="Alvarado L."/>
            <person name="Kodira C.D."/>
            <person name="Lander E."/>
            <person name="Galagan J."/>
            <person name="Nusbaum C."/>
            <person name="Birren B."/>
        </authorList>
    </citation>
    <scope>NUCLEOTIDE SEQUENCE [LARGE SCALE GENOMIC DNA]</scope>
    <source>
        <strain evidence="3">VdLs.17 / ATCC MYA-4575 / FGSC 10137</strain>
    </source>
</reference>
<organism evidence="2 3">
    <name type="scientific">Verticillium dahliae (strain VdLs.17 / ATCC MYA-4575 / FGSC 10137)</name>
    <name type="common">Verticillium wilt</name>
    <dbReference type="NCBI Taxonomy" id="498257"/>
    <lineage>
        <taxon>Eukaryota</taxon>
        <taxon>Fungi</taxon>
        <taxon>Dikarya</taxon>
        <taxon>Ascomycota</taxon>
        <taxon>Pezizomycotina</taxon>
        <taxon>Sordariomycetes</taxon>
        <taxon>Hypocreomycetidae</taxon>
        <taxon>Glomerellales</taxon>
        <taxon>Plectosphaerellaceae</taxon>
        <taxon>Verticillium</taxon>
    </lineage>
</organism>
<protein>
    <submittedName>
        <fullName evidence="2">Uncharacterized protein</fullName>
    </submittedName>
</protein>
<name>G2WWA5_VERDV</name>
<dbReference type="InParanoid" id="G2WWA5"/>
<dbReference type="HOGENOM" id="CLU_1195657_0_0_1"/>
<dbReference type="RefSeq" id="XP_009656215.1">
    <property type="nucleotide sequence ID" value="XM_009657920.1"/>
</dbReference>
<feature type="region of interest" description="Disordered" evidence="1">
    <location>
        <begin position="151"/>
        <end position="182"/>
    </location>
</feature>
<dbReference type="GeneID" id="20703354"/>
<sequence length="232" mass="25235">MTLFCILRRIAICTGRDPEGHLLGADWKIIIWKRSASQVCSWIAKLPNDYTTRSLLMRKQSTCNMSWDEDTGGRSQKCVRANASEREIHDLLTGGDDQKERRRGGRMGERRHHPHGHGGTTPFFAGLVRGAPAGSLPGGLMPPGTNEAIPSSVPPLGPSGAGPVPPRPKTAARAASNSTTPSCPLTPILHPWSTWEGSYDQEDAFLRRRFSMFGRSSAVESARGPVLVSKVK</sequence>
<dbReference type="AlphaFoldDB" id="G2WWA5"/>
<feature type="compositionally biased region" description="Pro residues" evidence="1">
    <location>
        <begin position="152"/>
        <end position="168"/>
    </location>
</feature>
<feature type="region of interest" description="Disordered" evidence="1">
    <location>
        <begin position="81"/>
        <end position="122"/>
    </location>
</feature>
<dbReference type="KEGG" id="vda:VDAG_01891"/>
<proteinExistence type="predicted"/>
<evidence type="ECO:0000256" key="1">
    <source>
        <dbReference type="SAM" id="MobiDB-lite"/>
    </source>
</evidence>
<keyword evidence="3" id="KW-1185">Reference proteome</keyword>
<gene>
    <name evidence="2" type="ORF">VDAG_01891</name>
</gene>
<feature type="compositionally biased region" description="Basic and acidic residues" evidence="1">
    <location>
        <begin position="83"/>
        <end position="100"/>
    </location>
</feature>
<feature type="compositionally biased region" description="Basic residues" evidence="1">
    <location>
        <begin position="101"/>
        <end position="116"/>
    </location>
</feature>
<evidence type="ECO:0000313" key="3">
    <source>
        <dbReference type="Proteomes" id="UP000001611"/>
    </source>
</evidence>
<evidence type="ECO:0000313" key="2">
    <source>
        <dbReference type="EMBL" id="EGY19875.1"/>
    </source>
</evidence>
<dbReference type="EMBL" id="DS572697">
    <property type="protein sequence ID" value="EGY19875.1"/>
    <property type="molecule type" value="Genomic_DNA"/>
</dbReference>
<dbReference type="Proteomes" id="UP000001611">
    <property type="component" value="Chromosome 7"/>
</dbReference>